<sequence>MGNSYKAKFFQKDVAVTSIKELKDIGVDMTMLNLCVVAEILASKSASIEELRGVGVDFSKFNYREISTFLEIKGVSVKELKDVGVGFSKFHSGAISEFLEIEGVTFRELAEAGVDFSKMHRIAPQILKLKKVSPTELVSAVYKRASVQTLRDIGVKFSILNASDILDILRSKEASTEELKE</sequence>
<evidence type="ECO:0000313" key="1">
    <source>
        <dbReference type="EMBL" id="EDV18569.1"/>
    </source>
</evidence>
<accession>B3SFC6</accession>
<protein>
    <submittedName>
        <fullName evidence="1">Uncharacterized protein</fullName>
    </submittedName>
</protein>
<evidence type="ECO:0000313" key="2">
    <source>
        <dbReference type="Proteomes" id="UP000009022"/>
    </source>
</evidence>
<keyword evidence="2" id="KW-1185">Reference proteome</keyword>
<reference evidence="1 2" key="1">
    <citation type="journal article" date="2008" name="Nature">
        <title>The Trichoplax genome and the nature of placozoans.</title>
        <authorList>
            <person name="Srivastava M."/>
            <person name="Begovic E."/>
            <person name="Chapman J."/>
            <person name="Putnam N.H."/>
            <person name="Hellsten U."/>
            <person name="Kawashima T."/>
            <person name="Kuo A."/>
            <person name="Mitros T."/>
            <person name="Salamov A."/>
            <person name="Carpenter M.L."/>
            <person name="Signorovitch A.Y."/>
            <person name="Moreno M.A."/>
            <person name="Kamm K."/>
            <person name="Grimwood J."/>
            <person name="Schmutz J."/>
            <person name="Shapiro H."/>
            <person name="Grigoriev I.V."/>
            <person name="Buss L.W."/>
            <person name="Schierwater B."/>
            <person name="Dellaporta S.L."/>
            <person name="Rokhsar D.S."/>
        </authorList>
    </citation>
    <scope>NUCLEOTIDE SEQUENCE [LARGE SCALE GENOMIC DNA]</scope>
    <source>
        <strain evidence="1 2">Grell-BS-1999</strain>
    </source>
</reference>
<organism evidence="1 2">
    <name type="scientific">Trichoplax adhaerens</name>
    <name type="common">Trichoplax reptans</name>
    <dbReference type="NCBI Taxonomy" id="10228"/>
    <lineage>
        <taxon>Eukaryota</taxon>
        <taxon>Metazoa</taxon>
        <taxon>Placozoa</taxon>
        <taxon>Uniplacotomia</taxon>
        <taxon>Trichoplacea</taxon>
        <taxon>Trichoplacidae</taxon>
        <taxon>Trichoplax</taxon>
    </lineage>
</organism>
<dbReference type="InParanoid" id="B3SFC6"/>
<proteinExistence type="predicted"/>
<dbReference type="AlphaFoldDB" id="B3SFC6"/>
<dbReference type="KEGG" id="tad:TRIADDRAFT_62925"/>
<feature type="non-terminal residue" evidence="1">
    <location>
        <position position="181"/>
    </location>
</feature>
<dbReference type="Proteomes" id="UP000009022">
    <property type="component" value="Unassembled WGS sequence"/>
</dbReference>
<dbReference type="HOGENOM" id="CLU_1492743_0_0_1"/>
<dbReference type="EMBL" id="DS986148">
    <property type="protein sequence ID" value="EDV18569.1"/>
    <property type="molecule type" value="Genomic_DNA"/>
</dbReference>
<name>B3SFC6_TRIAD</name>
<gene>
    <name evidence="1" type="ORF">TRIADDRAFT_62925</name>
</gene>